<proteinExistence type="inferred from homology"/>
<evidence type="ECO:0000256" key="1">
    <source>
        <dbReference type="ARBA" id="ARBA00006845"/>
    </source>
</evidence>
<protein>
    <recommendedName>
        <fullName evidence="2">Barstar (barnase inhibitor) domain-containing protein</fullName>
    </recommendedName>
</protein>
<evidence type="ECO:0000313" key="4">
    <source>
        <dbReference type="Proteomes" id="UP000612282"/>
    </source>
</evidence>
<name>A0ABQ3XPV3_9ACTN</name>
<dbReference type="Pfam" id="PF01337">
    <property type="entry name" value="Barstar"/>
    <property type="match status" value="1"/>
</dbReference>
<reference evidence="3 4" key="1">
    <citation type="submission" date="2021-01" db="EMBL/GenBank/DDBJ databases">
        <title>Whole genome shotgun sequence of Actinoplanes couchii NBRC 106145.</title>
        <authorList>
            <person name="Komaki H."/>
            <person name="Tamura T."/>
        </authorList>
    </citation>
    <scope>NUCLEOTIDE SEQUENCE [LARGE SCALE GENOMIC DNA]</scope>
    <source>
        <strain evidence="3 4">NBRC 106145</strain>
    </source>
</reference>
<feature type="domain" description="Barstar (barnase inhibitor)" evidence="2">
    <location>
        <begin position="45"/>
        <end position="143"/>
    </location>
</feature>
<dbReference type="RefSeq" id="WP_203807584.1">
    <property type="nucleotide sequence ID" value="NZ_BAAAQE010000112.1"/>
</dbReference>
<evidence type="ECO:0000313" key="3">
    <source>
        <dbReference type="EMBL" id="GID60500.1"/>
    </source>
</evidence>
<dbReference type="InterPro" id="IPR035905">
    <property type="entry name" value="Barstar-like_sf"/>
</dbReference>
<organism evidence="3 4">
    <name type="scientific">Actinoplanes couchii</name>
    <dbReference type="NCBI Taxonomy" id="403638"/>
    <lineage>
        <taxon>Bacteria</taxon>
        <taxon>Bacillati</taxon>
        <taxon>Actinomycetota</taxon>
        <taxon>Actinomycetes</taxon>
        <taxon>Micromonosporales</taxon>
        <taxon>Micromonosporaceae</taxon>
        <taxon>Actinoplanes</taxon>
    </lineage>
</organism>
<dbReference type="InterPro" id="IPR000468">
    <property type="entry name" value="Barstar"/>
</dbReference>
<dbReference type="EMBL" id="BOMG01000109">
    <property type="protein sequence ID" value="GID60500.1"/>
    <property type="molecule type" value="Genomic_DNA"/>
</dbReference>
<comment type="similarity">
    <text evidence="1">Belongs to the barstar family.</text>
</comment>
<comment type="caution">
    <text evidence="3">The sequence shown here is derived from an EMBL/GenBank/DDBJ whole genome shotgun (WGS) entry which is preliminary data.</text>
</comment>
<keyword evidence="4" id="KW-1185">Reference proteome</keyword>
<dbReference type="Proteomes" id="UP000612282">
    <property type="component" value="Unassembled WGS sequence"/>
</dbReference>
<accession>A0ABQ3XPV3</accession>
<dbReference type="SUPFAM" id="SSF52038">
    <property type="entry name" value="Barstar-related"/>
    <property type="match status" value="1"/>
</dbReference>
<sequence>MAVFDLEVDAGRLDFQLARTSAVTLFWRSALVDEAVGWLRRHGYTVVAFDAGAWVSDDDLHRDVAAALGFPDYYGKNLDALNDCLRDVVNYEYGTTRQATGLVLTFVGYDAFASRHPRTAQIVLDIVAEQARCAMLTGHRMLCLVQSGDPAITFEPVGAMPVVWNHAEWLDSQRRPGSVPHRLISD</sequence>
<evidence type="ECO:0000259" key="2">
    <source>
        <dbReference type="Pfam" id="PF01337"/>
    </source>
</evidence>
<gene>
    <name evidence="3" type="ORF">Aco03nite_089040</name>
</gene>
<dbReference type="Gene3D" id="3.30.370.10">
    <property type="entry name" value="Barstar-like"/>
    <property type="match status" value="1"/>
</dbReference>